<organism evidence="6 7">
    <name type="scientific">Spiroplasma cantharicola</name>
    <dbReference type="NCBI Taxonomy" id="362837"/>
    <lineage>
        <taxon>Bacteria</taxon>
        <taxon>Bacillati</taxon>
        <taxon>Mycoplasmatota</taxon>
        <taxon>Mollicutes</taxon>
        <taxon>Entomoplasmatales</taxon>
        <taxon>Spiroplasmataceae</taxon>
        <taxon>Spiroplasma</taxon>
    </lineage>
</organism>
<name>A0A0M4KEN9_9MOLU</name>
<dbReference type="InterPro" id="IPR017871">
    <property type="entry name" value="ABC_transporter-like_CS"/>
</dbReference>
<dbReference type="Proteomes" id="UP000063919">
    <property type="component" value="Chromosome"/>
</dbReference>
<dbReference type="GO" id="GO:0016887">
    <property type="term" value="F:ATP hydrolysis activity"/>
    <property type="evidence" value="ECO:0007669"/>
    <property type="project" value="InterPro"/>
</dbReference>
<keyword evidence="3" id="KW-0547">Nucleotide-binding</keyword>
<keyword evidence="7" id="KW-1185">Reference proteome</keyword>
<protein>
    <submittedName>
        <fullName evidence="6">Lipopolysaccharide export system ATP-binding protein</fullName>
    </submittedName>
</protein>
<evidence type="ECO:0000256" key="3">
    <source>
        <dbReference type="ARBA" id="ARBA00022741"/>
    </source>
</evidence>
<keyword evidence="4 6" id="KW-0067">ATP-binding</keyword>
<proteinExistence type="inferred from homology"/>
<keyword evidence="2" id="KW-0813">Transport</keyword>
<gene>
    <name evidence="6" type="primary">lptB</name>
    <name evidence="6" type="ORF">SCANT_v1c05890</name>
</gene>
<reference evidence="6 7" key="1">
    <citation type="journal article" date="2015" name="Genome Announc.">
        <title>Complete Genome Sequence of Spiroplasma cantharicola CC-1T (DSM 21588), a Bacterium Isolated from Soldier Beetle (Cantharis carolinus).</title>
        <authorList>
            <person name="Lo W.S."/>
            <person name="Liu P.Y."/>
            <person name="Kuo C.H."/>
        </authorList>
    </citation>
    <scope>NUCLEOTIDE SEQUENCE [LARGE SCALE GENOMIC DNA]</scope>
    <source>
        <strain evidence="6 7">CC-1</strain>
    </source>
</reference>
<evidence type="ECO:0000313" key="6">
    <source>
        <dbReference type="EMBL" id="ALD66495.1"/>
    </source>
</evidence>
<dbReference type="OrthoDB" id="9775135at2"/>
<dbReference type="EMBL" id="CP012622">
    <property type="protein sequence ID" value="ALD66495.1"/>
    <property type="molecule type" value="Genomic_DNA"/>
</dbReference>
<evidence type="ECO:0000313" key="7">
    <source>
        <dbReference type="Proteomes" id="UP000063919"/>
    </source>
</evidence>
<evidence type="ECO:0000259" key="5">
    <source>
        <dbReference type="PROSITE" id="PS50893"/>
    </source>
</evidence>
<dbReference type="RefSeq" id="WP_053946253.1">
    <property type="nucleotide sequence ID" value="NZ_CP012622.1"/>
</dbReference>
<dbReference type="PANTHER" id="PTHR42711">
    <property type="entry name" value="ABC TRANSPORTER ATP-BINDING PROTEIN"/>
    <property type="match status" value="1"/>
</dbReference>
<dbReference type="InterPro" id="IPR050763">
    <property type="entry name" value="ABC_transporter_ATP-binding"/>
</dbReference>
<dbReference type="PANTHER" id="PTHR42711:SF5">
    <property type="entry name" value="ABC TRANSPORTER ATP-BINDING PROTEIN NATA"/>
    <property type="match status" value="1"/>
</dbReference>
<dbReference type="PROSITE" id="PS00211">
    <property type="entry name" value="ABC_TRANSPORTER_1"/>
    <property type="match status" value="1"/>
</dbReference>
<accession>A0A0M4KEN9</accession>
<dbReference type="STRING" id="362837.SCANT_v1c05890"/>
<comment type="similarity">
    <text evidence="1">Belongs to the ABC transporter superfamily.</text>
</comment>
<dbReference type="InterPro" id="IPR027417">
    <property type="entry name" value="P-loop_NTPase"/>
</dbReference>
<dbReference type="PROSITE" id="PS50893">
    <property type="entry name" value="ABC_TRANSPORTER_2"/>
    <property type="match status" value="1"/>
</dbReference>
<feature type="domain" description="ABC transporter" evidence="5">
    <location>
        <begin position="2"/>
        <end position="229"/>
    </location>
</feature>
<dbReference type="SUPFAM" id="SSF52540">
    <property type="entry name" value="P-loop containing nucleoside triphosphate hydrolases"/>
    <property type="match status" value="1"/>
</dbReference>
<dbReference type="GO" id="GO:0005524">
    <property type="term" value="F:ATP binding"/>
    <property type="evidence" value="ECO:0007669"/>
    <property type="project" value="UniProtKB-KW"/>
</dbReference>
<evidence type="ECO:0000256" key="4">
    <source>
        <dbReference type="ARBA" id="ARBA00022840"/>
    </source>
</evidence>
<dbReference type="InterPro" id="IPR003593">
    <property type="entry name" value="AAA+_ATPase"/>
</dbReference>
<dbReference type="PATRIC" id="fig|362837.3.peg.602"/>
<dbReference type="KEGG" id="scj:SCANT_v1c05890"/>
<dbReference type="Pfam" id="PF00005">
    <property type="entry name" value="ABC_tran"/>
    <property type="match status" value="1"/>
</dbReference>
<dbReference type="SMART" id="SM00382">
    <property type="entry name" value="AAA"/>
    <property type="match status" value="1"/>
</dbReference>
<evidence type="ECO:0000256" key="1">
    <source>
        <dbReference type="ARBA" id="ARBA00005417"/>
    </source>
</evidence>
<dbReference type="InterPro" id="IPR003439">
    <property type="entry name" value="ABC_transporter-like_ATP-bd"/>
</dbReference>
<dbReference type="CDD" id="cd03230">
    <property type="entry name" value="ABC_DR_subfamily_A"/>
    <property type="match status" value="1"/>
</dbReference>
<sequence>MIKINNISKVYQNFELKDVNLEFKSSDIIALIGENGSGKTTLIKSIFNLVKLDSGNIEFDNENLHIWKNLTKISFFSDQNSIPLELTLKQYLWYLSKLNNMKKDIFIKKQEKILKMIEIEDLINKKLKNLSSGQKKKAILAGVLLTEPKFIFFDEPTANLDIDSKIEFLEIIKYLGELKIGMLITSHLAEELQLIANRVILIKKGKILYDEYFDNKKNSIQDIYQKYYTNKKMNIDLLREVYE</sequence>
<dbReference type="Gene3D" id="3.40.50.300">
    <property type="entry name" value="P-loop containing nucleotide triphosphate hydrolases"/>
    <property type="match status" value="1"/>
</dbReference>
<dbReference type="AlphaFoldDB" id="A0A0M4KEN9"/>
<evidence type="ECO:0000256" key="2">
    <source>
        <dbReference type="ARBA" id="ARBA00022448"/>
    </source>
</evidence>